<dbReference type="GO" id="GO:0061630">
    <property type="term" value="F:ubiquitin protein ligase activity"/>
    <property type="evidence" value="ECO:0007669"/>
    <property type="project" value="InterPro"/>
</dbReference>
<dbReference type="GO" id="GO:0008270">
    <property type="term" value="F:zinc ion binding"/>
    <property type="evidence" value="ECO:0007669"/>
    <property type="project" value="UniProtKB-KW"/>
</dbReference>
<organism evidence="7 8">
    <name type="scientific">Leptobrachium leishanense</name>
    <name type="common">Leishan spiny toad</name>
    <dbReference type="NCBI Taxonomy" id="445787"/>
    <lineage>
        <taxon>Eukaryota</taxon>
        <taxon>Metazoa</taxon>
        <taxon>Chordata</taxon>
        <taxon>Craniata</taxon>
        <taxon>Vertebrata</taxon>
        <taxon>Euteleostomi</taxon>
        <taxon>Amphibia</taxon>
        <taxon>Batrachia</taxon>
        <taxon>Anura</taxon>
        <taxon>Pelobatoidea</taxon>
        <taxon>Megophryidae</taxon>
        <taxon>Leptobrachium</taxon>
    </lineage>
</organism>
<evidence type="ECO:0000256" key="5">
    <source>
        <dbReference type="SAM" id="MobiDB-lite"/>
    </source>
</evidence>
<dbReference type="SUPFAM" id="SSF81383">
    <property type="entry name" value="F-box domain"/>
    <property type="match status" value="1"/>
</dbReference>
<dbReference type="PROSITE" id="PS51257">
    <property type="entry name" value="PROKAR_LIPOPROTEIN"/>
    <property type="match status" value="1"/>
</dbReference>
<keyword evidence="1" id="KW-0479">Metal-binding</keyword>
<dbReference type="Pfam" id="PF15965">
    <property type="entry name" value="zf-TRAF_2"/>
    <property type="match status" value="1"/>
</dbReference>
<dbReference type="PROSITE" id="PS50181">
    <property type="entry name" value="FBOX"/>
    <property type="match status" value="1"/>
</dbReference>
<dbReference type="InterPro" id="IPR001810">
    <property type="entry name" value="F-box_dom"/>
</dbReference>
<name>A0A8C5MJL1_9ANUR</name>
<evidence type="ECO:0000256" key="1">
    <source>
        <dbReference type="ARBA" id="ARBA00022723"/>
    </source>
</evidence>
<evidence type="ECO:0000313" key="8">
    <source>
        <dbReference type="Proteomes" id="UP000694569"/>
    </source>
</evidence>
<dbReference type="PANTHER" id="PTHR15933:SF1">
    <property type="entry name" value="F-BOX ONLY PROTEIN 40"/>
    <property type="match status" value="1"/>
</dbReference>
<sequence length="688" mass="78120">MGRPQKPPPGQHKHCDTCFNKRCQAPVNIGFSCVMISCRAHCGATFHLCKEDEHRLLCHLEWVPCLNSVFGCPFSMPRFKQAKHLKFCPASVVCCSMDWNRWPAIDKEGPLYENLMKDEQREECLDVALALRDQKNLLKSLKMAKFFPELAEHPTNTIAIKKGVEATEEAGAAGGTNENLKEELNDYEVATLTQYEREALARSHGDVDVSQFSKWDAIFSKEKTTSKFLESNMEQTGSNPTQANEKQTTDGNATVQEDLTGHKKSTLDSESTGFAPWQAGVLERLKSEVDCASYNMYLVHHGSMLIRFGQMAACTPKEKDFVYGNLEAQVVKSMNTFKIPISYRSKIRLGDDRPKVVQEEKLVDTSDLGVQSQDLPLSDAIYTTLLCALENEVRGHKISETKALDGLLIDVGTQTYDFGMDAFSDKIALADILPGRTSGLHLDINDECVTGRHNKNSSSFTFLCNHFFRRDEFHFHFKNVHCDIQSCLDGWFHQRCPLSYLGCTFVQSRFHPKRQKSRVIYNEQLNTFAMKPLVSSTLYEGVRPNLSRRHRGKSKDSLTTLPLEILQHIAGFLDSFSLSQLSQVSVLMRDVCATLLQDRGMVHLLWEKKTYSHGGTSWRCRKKVWNFSGLFSSVHQWEFDDTPSMAEHMKACPFNSKEVRSEPFKLPSVFQSEQEEKNEGLLSLRKRI</sequence>
<dbReference type="InterPro" id="IPR043013">
    <property type="entry name" value="Znf_TRAF_N"/>
</dbReference>
<dbReference type="GO" id="GO:0005737">
    <property type="term" value="C:cytoplasm"/>
    <property type="evidence" value="ECO:0007669"/>
    <property type="project" value="TreeGrafter"/>
</dbReference>
<protein>
    <submittedName>
        <fullName evidence="7">F-box protein 40</fullName>
    </submittedName>
</protein>
<evidence type="ECO:0000259" key="6">
    <source>
        <dbReference type="PROSITE" id="PS50181"/>
    </source>
</evidence>
<feature type="domain" description="F-box" evidence="6">
    <location>
        <begin position="555"/>
        <end position="609"/>
    </location>
</feature>
<dbReference type="Gene3D" id="1.20.1280.50">
    <property type="match status" value="1"/>
</dbReference>
<dbReference type="PANTHER" id="PTHR15933">
    <property type="entry name" value="PROTEIN CBG16327"/>
    <property type="match status" value="1"/>
</dbReference>
<proteinExistence type="predicted"/>
<dbReference type="Ensembl" id="ENSLLET00000015305.1">
    <property type="protein sequence ID" value="ENSLLEP00000014732.1"/>
    <property type="gene ID" value="ENSLLEG00000009374.1"/>
</dbReference>
<dbReference type="InterPro" id="IPR036047">
    <property type="entry name" value="F-box-like_dom_sf"/>
</dbReference>
<evidence type="ECO:0000313" key="7">
    <source>
        <dbReference type="Ensembl" id="ENSLLEP00000014732.1"/>
    </source>
</evidence>
<gene>
    <name evidence="7" type="primary">FBXO40</name>
</gene>
<reference evidence="7" key="2">
    <citation type="submission" date="2025-09" db="UniProtKB">
        <authorList>
            <consortium name="Ensembl"/>
        </authorList>
    </citation>
    <scope>IDENTIFICATION</scope>
</reference>
<keyword evidence="2" id="KW-0863">Zinc-finger</keyword>
<keyword evidence="3" id="KW-0833">Ubl conjugation pathway</keyword>
<dbReference type="Gene3D" id="3.30.40.150">
    <property type="entry name" value="TRAF-like zinc-finger, N-terminal subdomain"/>
    <property type="match status" value="1"/>
</dbReference>
<evidence type="ECO:0000256" key="4">
    <source>
        <dbReference type="ARBA" id="ARBA00022833"/>
    </source>
</evidence>
<dbReference type="OrthoDB" id="5918172at2759"/>
<dbReference type="InterPro" id="IPR001293">
    <property type="entry name" value="Znf_TRAF"/>
</dbReference>
<accession>A0A8C5MJL1</accession>
<evidence type="ECO:0000256" key="2">
    <source>
        <dbReference type="ARBA" id="ARBA00022771"/>
    </source>
</evidence>
<evidence type="ECO:0000256" key="3">
    <source>
        <dbReference type="ARBA" id="ARBA00022786"/>
    </source>
</evidence>
<reference evidence="7" key="1">
    <citation type="submission" date="2025-08" db="UniProtKB">
        <authorList>
            <consortium name="Ensembl"/>
        </authorList>
    </citation>
    <scope>IDENTIFICATION</scope>
</reference>
<feature type="region of interest" description="Disordered" evidence="5">
    <location>
        <begin position="231"/>
        <end position="250"/>
    </location>
</feature>
<dbReference type="InterPro" id="IPR031890">
    <property type="entry name" value="Fbxo30/Fbxo40"/>
</dbReference>
<keyword evidence="4" id="KW-0862">Zinc</keyword>
<dbReference type="GeneTree" id="ENSGT00950000183204"/>
<dbReference type="Pfam" id="PF15966">
    <property type="entry name" value="F-box_4"/>
    <property type="match status" value="1"/>
</dbReference>
<dbReference type="Proteomes" id="UP000694569">
    <property type="component" value="Unplaced"/>
</dbReference>
<dbReference type="AlphaFoldDB" id="A0A8C5MJL1"/>
<dbReference type="CDD" id="cd22175">
    <property type="entry name" value="F-box_FBXO40"/>
    <property type="match status" value="1"/>
</dbReference>
<keyword evidence="8" id="KW-1185">Reference proteome</keyword>